<dbReference type="Gene3D" id="3.40.50.150">
    <property type="entry name" value="Vaccinia Virus protein VP39"/>
    <property type="match status" value="1"/>
</dbReference>
<dbReference type="EMBL" id="JAOYOD010000001">
    <property type="protein sequence ID" value="MCV9388812.1"/>
    <property type="molecule type" value="Genomic_DNA"/>
</dbReference>
<name>A0ABT3CYN8_9BACT</name>
<dbReference type="RefSeq" id="WP_264139704.1">
    <property type="nucleotide sequence ID" value="NZ_JAOYOD010000001.1"/>
</dbReference>
<evidence type="ECO:0000313" key="3">
    <source>
        <dbReference type="EMBL" id="MCV9388812.1"/>
    </source>
</evidence>
<dbReference type="GO" id="GO:0008168">
    <property type="term" value="F:methyltransferase activity"/>
    <property type="evidence" value="ECO:0007669"/>
    <property type="project" value="UniProtKB-KW"/>
</dbReference>
<reference evidence="3 4" key="1">
    <citation type="submission" date="2022-10" db="EMBL/GenBank/DDBJ databases">
        <title>Comparative genomics and taxonomic characterization of three novel marine species of genus Reichenbachiella exhibiting antioxidant and polysaccharide degradation activities.</title>
        <authorList>
            <person name="Muhammad N."/>
            <person name="Lee Y.-J."/>
            <person name="Ko J."/>
            <person name="Kim S.-G."/>
        </authorList>
    </citation>
    <scope>NUCLEOTIDE SEQUENCE [LARGE SCALE GENOMIC DNA]</scope>
    <source>
        <strain evidence="3 4">ABR2-5</strain>
    </source>
</reference>
<organism evidence="3 4">
    <name type="scientific">Reichenbachiella ulvae</name>
    <dbReference type="NCBI Taxonomy" id="2980104"/>
    <lineage>
        <taxon>Bacteria</taxon>
        <taxon>Pseudomonadati</taxon>
        <taxon>Bacteroidota</taxon>
        <taxon>Cytophagia</taxon>
        <taxon>Cytophagales</taxon>
        <taxon>Reichenbachiellaceae</taxon>
        <taxon>Reichenbachiella</taxon>
    </lineage>
</organism>
<dbReference type="InterPro" id="IPR029063">
    <property type="entry name" value="SAM-dependent_MTases_sf"/>
</dbReference>
<dbReference type="PANTHER" id="PTHR43861">
    <property type="entry name" value="TRANS-ACONITATE 2-METHYLTRANSFERASE-RELATED"/>
    <property type="match status" value="1"/>
</dbReference>
<feature type="domain" description="Methyltransferase" evidence="2">
    <location>
        <begin position="47"/>
        <end position="140"/>
    </location>
</feature>
<protein>
    <submittedName>
        <fullName evidence="3">Methyltransferase domain-containing protein</fullName>
    </submittedName>
</protein>
<sequence length="258" mass="30076">MNQNTTVKVFYDNFKGKLLEDFLKPNIRIANAIRRSLLRIPCSTKSILDLGFGLGWSSYEFARHFPQAKIEAYDISKELYETARSLFQLPNLNYNNLDLTIEFPKGNYDVIILLDVFEHIPKAARTQFYNNISDALNPNGRVIMTCPTVDHQNYLRKNNPEGLQPVDEDVDLVILSEFSKNIQAEISLFENLNIWNPKDYLLAEISRYNDQSLENLQYLPSISLIDFYQKYELLKNSKELLPYLPKLTFKQKIKSILH</sequence>
<accession>A0ABT3CYN8</accession>
<dbReference type="SUPFAM" id="SSF53335">
    <property type="entry name" value="S-adenosyl-L-methionine-dependent methyltransferases"/>
    <property type="match status" value="1"/>
</dbReference>
<keyword evidence="4" id="KW-1185">Reference proteome</keyword>
<dbReference type="CDD" id="cd02440">
    <property type="entry name" value="AdoMet_MTases"/>
    <property type="match status" value="1"/>
</dbReference>
<keyword evidence="3" id="KW-0489">Methyltransferase</keyword>
<dbReference type="InterPro" id="IPR041698">
    <property type="entry name" value="Methyltransf_25"/>
</dbReference>
<evidence type="ECO:0000256" key="1">
    <source>
        <dbReference type="ARBA" id="ARBA00022679"/>
    </source>
</evidence>
<comment type="caution">
    <text evidence="3">The sequence shown here is derived from an EMBL/GenBank/DDBJ whole genome shotgun (WGS) entry which is preliminary data.</text>
</comment>
<dbReference type="GO" id="GO:0032259">
    <property type="term" value="P:methylation"/>
    <property type="evidence" value="ECO:0007669"/>
    <property type="project" value="UniProtKB-KW"/>
</dbReference>
<evidence type="ECO:0000313" key="4">
    <source>
        <dbReference type="Proteomes" id="UP001300692"/>
    </source>
</evidence>
<dbReference type="Proteomes" id="UP001300692">
    <property type="component" value="Unassembled WGS sequence"/>
</dbReference>
<keyword evidence="1" id="KW-0808">Transferase</keyword>
<gene>
    <name evidence="3" type="ORF">N7U62_19190</name>
</gene>
<proteinExistence type="predicted"/>
<dbReference type="Pfam" id="PF13649">
    <property type="entry name" value="Methyltransf_25"/>
    <property type="match status" value="1"/>
</dbReference>
<evidence type="ECO:0000259" key="2">
    <source>
        <dbReference type="Pfam" id="PF13649"/>
    </source>
</evidence>